<name>A0A532URM9_UNCL8</name>
<evidence type="ECO:0000313" key="3">
    <source>
        <dbReference type="EMBL" id="TKJ37588.1"/>
    </source>
</evidence>
<reference evidence="3 4" key="1">
    <citation type="submission" date="2017-06" db="EMBL/GenBank/DDBJ databases">
        <title>Novel microbial phyla capable of carbon fixation and sulfur reduction in deep-sea sediments.</title>
        <authorList>
            <person name="Huang J."/>
            <person name="Baker B."/>
            <person name="Wang Y."/>
        </authorList>
    </citation>
    <scope>NUCLEOTIDE SEQUENCE [LARGE SCALE GENOMIC DNA]</scope>
    <source>
        <strain evidence="3">B3_LCP</strain>
    </source>
</reference>
<accession>A0A532URM9</accession>
<dbReference type="EMBL" id="NJBN01000012">
    <property type="protein sequence ID" value="TKJ37588.1"/>
    <property type="molecule type" value="Genomic_DNA"/>
</dbReference>
<feature type="transmembrane region" description="Helical" evidence="1">
    <location>
        <begin position="56"/>
        <end position="74"/>
    </location>
</feature>
<sequence length="689" mass="76818">MTFLNTALLAGLAAVALPILIHLFTRRRYPLIDFSTLKFLRKLQRHQMRRLKLRQWLLLALRCLAILMITLAFTRPALLGDLGIGSIGAGRISTILIVDGSASMQAKSHSRRAFEEAKNSCSDLLSLMNRGDQIAVIIAKQEPELILSGLTQDTTLLRKALRSASVWDGSADIDKALDAAQQLLTQSGSFRNEIFIMSDFNSVEDIPETAEDVSLNLIPIRTESIENLSIKSVNVISEIIEPKQPVEVEVTLANHGRKERKDIYYSIFLGGVRIGENVVTIAPDSEIKQVHQIIPEEYGMHVGMVQIEERDVFRADNRSAFCFRVPKELKVLLVGKEEDCQQIQMALVPKTDEFALFSVLKTPKKSWDTQSINSFNVIVFTDPPKFSNSQSSRLTKFVQNGGGLLILPGNGMEITSLNRDLLARLGTPKYSDKIGQVRKQNAFTTWQQPDLSASLFKGIFRTGNEPSLPRFFQAVQLTGGSSETSLSFKEGKPFLTETKKGRGRVILLASSPNQEWSDWAERGIYAPLMHRIILKLAGSSQEGCHSLTVGDPLEISAIGVPSMSANLRKPDGEEIQLAPQVSGQKISFLQPNLTQAGLYELDIGELKHLAAVRIPQKESQLIEFDNKDLRAIWAGNEVMIIEPENLIESVRKARYGKELWKALLYAVFIILLVESLLGKSYRRKKQGIN</sequence>
<feature type="domain" description="VWFA" evidence="2">
    <location>
        <begin position="93"/>
        <end position="235"/>
    </location>
</feature>
<evidence type="ECO:0000256" key="1">
    <source>
        <dbReference type="SAM" id="Phobius"/>
    </source>
</evidence>
<evidence type="ECO:0000313" key="4">
    <source>
        <dbReference type="Proteomes" id="UP000319619"/>
    </source>
</evidence>
<dbReference type="InterPro" id="IPR029062">
    <property type="entry name" value="Class_I_gatase-like"/>
</dbReference>
<dbReference type="PANTHER" id="PTHR37464">
    <property type="entry name" value="BLL2463 PROTEIN"/>
    <property type="match status" value="1"/>
</dbReference>
<dbReference type="InterPro" id="IPR036465">
    <property type="entry name" value="vWFA_dom_sf"/>
</dbReference>
<dbReference type="PROSITE" id="PS50234">
    <property type="entry name" value="VWFA"/>
    <property type="match status" value="1"/>
</dbReference>
<dbReference type="Pfam" id="PF07584">
    <property type="entry name" value="BatA"/>
    <property type="match status" value="1"/>
</dbReference>
<keyword evidence="1" id="KW-0472">Membrane</keyword>
<keyword evidence="1" id="KW-0812">Transmembrane</keyword>
<organism evidence="3 4">
    <name type="scientific">candidate division LCP-89 bacterium B3_LCP</name>
    <dbReference type="NCBI Taxonomy" id="2012998"/>
    <lineage>
        <taxon>Bacteria</taxon>
        <taxon>Pseudomonadati</taxon>
        <taxon>Bacteria division LCP-89</taxon>
    </lineage>
</organism>
<dbReference type="Gene3D" id="3.40.50.410">
    <property type="entry name" value="von Willebrand factor, type A domain"/>
    <property type="match status" value="1"/>
</dbReference>
<evidence type="ECO:0000259" key="2">
    <source>
        <dbReference type="PROSITE" id="PS50234"/>
    </source>
</evidence>
<dbReference type="Gene3D" id="3.40.50.880">
    <property type="match status" value="1"/>
</dbReference>
<dbReference type="NCBIfam" id="TIGR02226">
    <property type="entry name" value="two_anch"/>
    <property type="match status" value="1"/>
</dbReference>
<comment type="caution">
    <text evidence="3">The sequence shown here is derived from an EMBL/GenBank/DDBJ whole genome shotgun (WGS) entry which is preliminary data.</text>
</comment>
<feature type="transmembrane region" description="Helical" evidence="1">
    <location>
        <begin position="659"/>
        <end position="677"/>
    </location>
</feature>
<dbReference type="SMART" id="SM00327">
    <property type="entry name" value="VWA"/>
    <property type="match status" value="1"/>
</dbReference>
<dbReference type="InterPro" id="IPR011933">
    <property type="entry name" value="Double_TM_dom"/>
</dbReference>
<dbReference type="PANTHER" id="PTHR37464:SF1">
    <property type="entry name" value="BLL2463 PROTEIN"/>
    <property type="match status" value="1"/>
</dbReference>
<keyword evidence="1" id="KW-1133">Transmembrane helix</keyword>
<dbReference type="InterPro" id="IPR002035">
    <property type="entry name" value="VWF_A"/>
</dbReference>
<dbReference type="Pfam" id="PF13519">
    <property type="entry name" value="VWA_2"/>
    <property type="match status" value="1"/>
</dbReference>
<dbReference type="InterPro" id="IPR024163">
    <property type="entry name" value="Aerotolerance_reg_N"/>
</dbReference>
<feature type="transmembrane region" description="Helical" evidence="1">
    <location>
        <begin position="6"/>
        <end position="25"/>
    </location>
</feature>
<dbReference type="AlphaFoldDB" id="A0A532URM9"/>
<dbReference type="Proteomes" id="UP000319619">
    <property type="component" value="Unassembled WGS sequence"/>
</dbReference>
<protein>
    <recommendedName>
        <fullName evidence="2">VWFA domain-containing protein</fullName>
    </recommendedName>
</protein>
<gene>
    <name evidence="3" type="ORF">CEE37_13825</name>
</gene>
<dbReference type="SUPFAM" id="SSF52317">
    <property type="entry name" value="Class I glutamine amidotransferase-like"/>
    <property type="match status" value="1"/>
</dbReference>
<proteinExistence type="predicted"/>
<dbReference type="SUPFAM" id="SSF53300">
    <property type="entry name" value="vWA-like"/>
    <property type="match status" value="1"/>
</dbReference>
<dbReference type="CDD" id="cd00198">
    <property type="entry name" value="vWFA"/>
    <property type="match status" value="1"/>
</dbReference>